<reference evidence="1 2" key="1">
    <citation type="submission" date="2014-07" db="EMBL/GenBank/DDBJ databases">
        <authorList>
            <person name="McCorrison J."/>
            <person name="Sanka R."/>
            <person name="Torralba M."/>
            <person name="Gillis M."/>
            <person name="Haft D.H."/>
            <person name="Methe B."/>
            <person name="Sutton G."/>
            <person name="Nelson K.E."/>
        </authorList>
    </citation>
    <scope>NUCLEOTIDE SEQUENCE [LARGE SCALE GENOMIC DNA]</scope>
    <source>
        <strain evidence="1 2">DNF00666</strain>
    </source>
</reference>
<gene>
    <name evidence="1" type="ORF">HMPREF0661_06815</name>
</gene>
<dbReference type="RefSeq" id="WP_036864915.1">
    <property type="nucleotide sequence ID" value="NZ_JRNS01000354.1"/>
</dbReference>
<proteinExistence type="predicted"/>
<dbReference type="AlphaFoldDB" id="A0A096ANZ4"/>
<dbReference type="EMBL" id="JRNS01000354">
    <property type="protein sequence ID" value="KGF48510.1"/>
    <property type="molecule type" value="Genomic_DNA"/>
</dbReference>
<protein>
    <submittedName>
        <fullName evidence="1">Uncharacterized protein</fullName>
    </submittedName>
</protein>
<organism evidence="1 2">
    <name type="scientific">Prevotella melaninogenica DNF00666</name>
    <dbReference type="NCBI Taxonomy" id="1401073"/>
    <lineage>
        <taxon>Bacteria</taxon>
        <taxon>Pseudomonadati</taxon>
        <taxon>Bacteroidota</taxon>
        <taxon>Bacteroidia</taxon>
        <taxon>Bacteroidales</taxon>
        <taxon>Prevotellaceae</taxon>
        <taxon>Prevotella</taxon>
    </lineage>
</organism>
<sequence>MNIKVYKPSRKISVHIISEQLNDRSGVISLTNILGTMKFRGYIFGSNTEDMRNDWRMIGNDIRKAMKVYEAK</sequence>
<accession>A0A096ANZ4</accession>
<evidence type="ECO:0000313" key="2">
    <source>
        <dbReference type="Proteomes" id="UP000029578"/>
    </source>
</evidence>
<comment type="caution">
    <text evidence="1">The sequence shown here is derived from an EMBL/GenBank/DDBJ whole genome shotgun (WGS) entry which is preliminary data.</text>
</comment>
<dbReference type="Proteomes" id="UP000029578">
    <property type="component" value="Unassembled WGS sequence"/>
</dbReference>
<evidence type="ECO:0000313" key="1">
    <source>
        <dbReference type="EMBL" id="KGF48510.1"/>
    </source>
</evidence>
<name>A0A096ANZ4_9BACT</name>